<evidence type="ECO:0000313" key="1">
    <source>
        <dbReference type="EMBL" id="KKN01178.1"/>
    </source>
</evidence>
<feature type="non-terminal residue" evidence="1">
    <location>
        <position position="1"/>
    </location>
</feature>
<dbReference type="AlphaFoldDB" id="A0A0F9Q707"/>
<gene>
    <name evidence="1" type="ORF">LCGC14_1130190</name>
</gene>
<protein>
    <submittedName>
        <fullName evidence="1">Uncharacterized protein</fullName>
    </submittedName>
</protein>
<organism evidence="1">
    <name type="scientific">marine sediment metagenome</name>
    <dbReference type="NCBI Taxonomy" id="412755"/>
    <lineage>
        <taxon>unclassified sequences</taxon>
        <taxon>metagenomes</taxon>
        <taxon>ecological metagenomes</taxon>
    </lineage>
</organism>
<comment type="caution">
    <text evidence="1">The sequence shown here is derived from an EMBL/GenBank/DDBJ whole genome shotgun (WGS) entry which is preliminary data.</text>
</comment>
<sequence>CLCVLIRAFVRLADNALAGITPDLVTSLSVGAMIVLLI</sequence>
<dbReference type="EMBL" id="LAZR01005289">
    <property type="protein sequence ID" value="KKN01178.1"/>
    <property type="molecule type" value="Genomic_DNA"/>
</dbReference>
<proteinExistence type="predicted"/>
<accession>A0A0F9Q707</accession>
<name>A0A0F9Q707_9ZZZZ</name>
<reference evidence="1" key="1">
    <citation type="journal article" date="2015" name="Nature">
        <title>Complex archaea that bridge the gap between prokaryotes and eukaryotes.</title>
        <authorList>
            <person name="Spang A."/>
            <person name="Saw J.H."/>
            <person name="Jorgensen S.L."/>
            <person name="Zaremba-Niedzwiedzka K."/>
            <person name="Martijn J."/>
            <person name="Lind A.E."/>
            <person name="van Eijk R."/>
            <person name="Schleper C."/>
            <person name="Guy L."/>
            <person name="Ettema T.J."/>
        </authorList>
    </citation>
    <scope>NUCLEOTIDE SEQUENCE</scope>
</reference>